<evidence type="ECO:0000313" key="3">
    <source>
        <dbReference type="Proteomes" id="UP001206925"/>
    </source>
</evidence>
<dbReference type="Gene3D" id="1.10.510.10">
    <property type="entry name" value="Transferase(Phosphotransferase) domain 1"/>
    <property type="match status" value="1"/>
</dbReference>
<sequence>VDTYGLCVIVHLMLHNTYMEIDKTPSLGGYLYQPKSPFKRYQKVDLWKKLFTDLLNNDDDGEHLKILGNLRKSFEDYMCSNPHLIKQLKQSLTKQRISMCSS</sequence>
<feature type="non-terminal residue" evidence="2">
    <location>
        <position position="102"/>
    </location>
</feature>
<comment type="caution">
    <text evidence="2">The sequence shown here is derived from an EMBL/GenBank/DDBJ whole genome shotgun (WGS) entry which is preliminary data.</text>
</comment>
<dbReference type="GO" id="GO:0004672">
    <property type="term" value="F:protein kinase activity"/>
    <property type="evidence" value="ECO:0007669"/>
    <property type="project" value="TreeGrafter"/>
</dbReference>
<evidence type="ECO:0000313" key="2">
    <source>
        <dbReference type="EMBL" id="KAI7740423.1"/>
    </source>
</evidence>
<organism evidence="2 3">
    <name type="scientific">Ambrosia artemisiifolia</name>
    <name type="common">Common ragweed</name>
    <dbReference type="NCBI Taxonomy" id="4212"/>
    <lineage>
        <taxon>Eukaryota</taxon>
        <taxon>Viridiplantae</taxon>
        <taxon>Streptophyta</taxon>
        <taxon>Embryophyta</taxon>
        <taxon>Tracheophyta</taxon>
        <taxon>Spermatophyta</taxon>
        <taxon>Magnoliopsida</taxon>
        <taxon>eudicotyledons</taxon>
        <taxon>Gunneridae</taxon>
        <taxon>Pentapetalae</taxon>
        <taxon>asterids</taxon>
        <taxon>campanulids</taxon>
        <taxon>Asterales</taxon>
        <taxon>Asteraceae</taxon>
        <taxon>Asteroideae</taxon>
        <taxon>Heliantheae alliance</taxon>
        <taxon>Heliantheae</taxon>
        <taxon>Ambrosia</taxon>
    </lineage>
</organism>
<proteinExistence type="predicted"/>
<accession>A0AAD5CF28</accession>
<dbReference type="InterPro" id="IPR015661">
    <property type="entry name" value="Bub1/Mad3"/>
</dbReference>
<dbReference type="Proteomes" id="UP001206925">
    <property type="component" value="Unassembled WGS sequence"/>
</dbReference>
<dbReference type="AlphaFoldDB" id="A0AAD5CF28"/>
<protein>
    <submittedName>
        <fullName evidence="2">Uncharacterized protein</fullName>
    </submittedName>
</protein>
<reference evidence="2" key="1">
    <citation type="submission" date="2022-06" db="EMBL/GenBank/DDBJ databases">
        <title>Uncovering the hologenomic basis of an extraordinary plant invasion.</title>
        <authorList>
            <person name="Bieker V.C."/>
            <person name="Martin M.D."/>
            <person name="Gilbert T."/>
            <person name="Hodgins K."/>
            <person name="Battlay P."/>
            <person name="Petersen B."/>
            <person name="Wilson J."/>
        </authorList>
    </citation>
    <scope>NUCLEOTIDE SEQUENCE</scope>
    <source>
        <strain evidence="2">AA19_3_7</strain>
        <tissue evidence="2">Leaf</tissue>
    </source>
</reference>
<evidence type="ECO:0000313" key="1">
    <source>
        <dbReference type="EMBL" id="KAI7740421.1"/>
    </source>
</evidence>
<dbReference type="PANTHER" id="PTHR14030">
    <property type="entry name" value="MITOTIC CHECKPOINT SERINE/THREONINE-PROTEIN KINASE BUB1"/>
    <property type="match status" value="1"/>
</dbReference>
<dbReference type="EMBL" id="JAMZMK010008436">
    <property type="protein sequence ID" value="KAI7740423.1"/>
    <property type="molecule type" value="Genomic_DNA"/>
</dbReference>
<dbReference type="GO" id="GO:0007094">
    <property type="term" value="P:mitotic spindle assembly checkpoint signaling"/>
    <property type="evidence" value="ECO:0007669"/>
    <property type="project" value="InterPro"/>
</dbReference>
<gene>
    <name evidence="1" type="ORF">M8C21_012483</name>
    <name evidence="2" type="ORF">M8C21_012485</name>
</gene>
<dbReference type="GO" id="GO:0032991">
    <property type="term" value="C:protein-containing complex"/>
    <property type="evidence" value="ECO:0007669"/>
    <property type="project" value="UniProtKB-ARBA"/>
</dbReference>
<dbReference type="PANTHER" id="PTHR14030:SF4">
    <property type="entry name" value="BUB1 KINASE, ISOFORM A-RELATED"/>
    <property type="match status" value="1"/>
</dbReference>
<dbReference type="EMBL" id="JAMZMK010008436">
    <property type="protein sequence ID" value="KAI7740421.1"/>
    <property type="molecule type" value="Genomic_DNA"/>
</dbReference>
<keyword evidence="3" id="KW-1185">Reference proteome</keyword>
<name>A0AAD5CF28_AMBAR</name>
<dbReference type="GO" id="GO:0051754">
    <property type="term" value="P:meiotic sister chromatid cohesion, centromeric"/>
    <property type="evidence" value="ECO:0007669"/>
    <property type="project" value="TreeGrafter"/>
</dbReference>